<dbReference type="Proteomes" id="UP000094569">
    <property type="component" value="Unassembled WGS sequence"/>
</dbReference>
<reference evidence="4 5" key="1">
    <citation type="journal article" date="2016" name="BMC Genomics">
        <title>Comparative genomic and transcriptomic analyses of the Fuzhuan brick tea-fermentation fungus Aspergillus cristatus.</title>
        <authorList>
            <person name="Ge Y."/>
            <person name="Wang Y."/>
            <person name="Liu Y."/>
            <person name="Tan Y."/>
            <person name="Ren X."/>
            <person name="Zhang X."/>
            <person name="Hyde K.D."/>
            <person name="Liu Y."/>
            <person name="Liu Z."/>
        </authorList>
    </citation>
    <scope>NUCLEOTIDE SEQUENCE [LARGE SCALE GENOMIC DNA]</scope>
    <source>
        <strain evidence="4 5">GZAAS20.1005</strain>
    </source>
</reference>
<dbReference type="VEuPathDB" id="FungiDB:SI65_10094"/>
<evidence type="ECO:0000256" key="3">
    <source>
        <dbReference type="SAM" id="SignalP"/>
    </source>
</evidence>
<dbReference type="InterPro" id="IPR016191">
    <property type="entry name" value="Ribonuclease/ribotoxin"/>
</dbReference>
<dbReference type="GO" id="GO:0003723">
    <property type="term" value="F:RNA binding"/>
    <property type="evidence" value="ECO:0007669"/>
    <property type="project" value="InterPro"/>
</dbReference>
<evidence type="ECO:0000256" key="2">
    <source>
        <dbReference type="ARBA" id="ARBA00022801"/>
    </source>
</evidence>
<comment type="caution">
    <text evidence="4">The sequence shown here is derived from an EMBL/GenBank/DDBJ whole genome shotgun (WGS) entry which is preliminary data.</text>
</comment>
<name>A0A1E3B0M9_ASPCR</name>
<keyword evidence="3" id="KW-0732">Signal</keyword>
<dbReference type="OrthoDB" id="4388065at2759"/>
<dbReference type="SUPFAM" id="SSF53933">
    <property type="entry name" value="Microbial ribonucleases"/>
    <property type="match status" value="1"/>
</dbReference>
<keyword evidence="5" id="KW-1185">Reference proteome</keyword>
<dbReference type="GO" id="GO:0004540">
    <property type="term" value="F:RNA nuclease activity"/>
    <property type="evidence" value="ECO:0007669"/>
    <property type="project" value="InterPro"/>
</dbReference>
<keyword evidence="2" id="KW-0378">Hydrolase</keyword>
<proteinExistence type="predicted"/>
<keyword evidence="1" id="KW-0540">Nuclease</keyword>
<accession>A0A1E3B0M9</accession>
<dbReference type="EMBL" id="JXNT01000025">
    <property type="protein sequence ID" value="ODM14472.1"/>
    <property type="molecule type" value="Genomic_DNA"/>
</dbReference>
<feature type="chain" id="PRO_5009123317" evidence="3">
    <location>
        <begin position="20"/>
        <end position="151"/>
    </location>
</feature>
<gene>
    <name evidence="4" type="ORF">SI65_10094</name>
</gene>
<organism evidence="4 5">
    <name type="scientific">Aspergillus cristatus</name>
    <name type="common">Chinese Fuzhuan brick tea-fermentation fungus</name>
    <name type="synonym">Eurotium cristatum</name>
    <dbReference type="NCBI Taxonomy" id="573508"/>
    <lineage>
        <taxon>Eukaryota</taxon>
        <taxon>Fungi</taxon>
        <taxon>Dikarya</taxon>
        <taxon>Ascomycota</taxon>
        <taxon>Pezizomycotina</taxon>
        <taxon>Eurotiomycetes</taxon>
        <taxon>Eurotiomycetidae</taxon>
        <taxon>Eurotiales</taxon>
        <taxon>Aspergillaceae</taxon>
        <taxon>Aspergillus</taxon>
        <taxon>Aspergillus subgen. Aspergillus</taxon>
    </lineage>
</organism>
<sequence length="151" mass="16778">MRFLNMFLPLALLASPIFATPIDLDTRAGVRDRRCRATDVTNSKKHKSKTWTVSVDDAKEIIKEAKLAKGPSGYPHGFRNTDGIEWDLPTCKKTTTSTWWNTLSPGKAIKSSNLAPRWISKRTVPSALSTPTLEVRLSTWNHDSFAGHQGG</sequence>
<feature type="signal peptide" evidence="3">
    <location>
        <begin position="1"/>
        <end position="19"/>
    </location>
</feature>
<dbReference type="AlphaFoldDB" id="A0A1E3B0M9"/>
<protein>
    <submittedName>
        <fullName evidence="4">Uncharacterized protein</fullName>
    </submittedName>
</protein>
<evidence type="ECO:0000256" key="1">
    <source>
        <dbReference type="ARBA" id="ARBA00022722"/>
    </source>
</evidence>
<dbReference type="GO" id="GO:0016787">
    <property type="term" value="F:hydrolase activity"/>
    <property type="evidence" value="ECO:0007669"/>
    <property type="project" value="UniProtKB-KW"/>
</dbReference>
<evidence type="ECO:0000313" key="4">
    <source>
        <dbReference type="EMBL" id="ODM14472.1"/>
    </source>
</evidence>
<evidence type="ECO:0000313" key="5">
    <source>
        <dbReference type="Proteomes" id="UP000094569"/>
    </source>
</evidence>
<dbReference type="Gene3D" id="3.10.450.30">
    <property type="entry name" value="Microbial ribonucleases"/>
    <property type="match status" value="1"/>
</dbReference>